<evidence type="ECO:0000256" key="3">
    <source>
        <dbReference type="ARBA" id="ARBA00022692"/>
    </source>
</evidence>
<dbReference type="GO" id="GO:0016020">
    <property type="term" value="C:membrane"/>
    <property type="evidence" value="ECO:0007669"/>
    <property type="project" value="UniProtKB-SubCell"/>
</dbReference>
<evidence type="ECO:0000313" key="8">
    <source>
        <dbReference type="Proteomes" id="UP000011135"/>
    </source>
</evidence>
<comment type="caution">
    <text evidence="7">The sequence shown here is derived from an EMBL/GenBank/DDBJ whole genome shotgun (WGS) entry which is preliminary data.</text>
</comment>
<protein>
    <submittedName>
        <fullName evidence="7">Transporter</fullName>
    </submittedName>
</protein>
<dbReference type="SUPFAM" id="SSF161070">
    <property type="entry name" value="SNF-like"/>
    <property type="match status" value="1"/>
</dbReference>
<keyword evidence="8" id="KW-1185">Reference proteome</keyword>
<keyword evidence="5 6" id="KW-0472">Membrane</keyword>
<evidence type="ECO:0000256" key="4">
    <source>
        <dbReference type="ARBA" id="ARBA00022989"/>
    </source>
</evidence>
<dbReference type="EMBL" id="AMZN01000007">
    <property type="protein sequence ID" value="ELR73262.1"/>
    <property type="molecule type" value="Genomic_DNA"/>
</dbReference>
<evidence type="ECO:0000256" key="1">
    <source>
        <dbReference type="ARBA" id="ARBA00004141"/>
    </source>
</evidence>
<feature type="transmembrane region" description="Helical" evidence="6">
    <location>
        <begin position="31"/>
        <end position="57"/>
    </location>
</feature>
<keyword evidence="2" id="KW-0813">Transport</keyword>
<keyword evidence="4 6" id="KW-1133">Transmembrane helix</keyword>
<dbReference type="STRING" id="1237149.C900_04773"/>
<sequence length="98" mass="10706">MITEIAIGRKTQLNPVGAFKKLGFKNWKAPGLLGIASGILILSFYNVVAGWAFGYFLEMISANFSIGENFGTFTQDVIRIGLYGIVFMGLLHSLFPKG</sequence>
<dbReference type="InterPro" id="IPR000175">
    <property type="entry name" value="Na/ntran_symport"/>
</dbReference>
<organism evidence="7 8">
    <name type="scientific">Fulvivirga imtechensis AK7</name>
    <dbReference type="NCBI Taxonomy" id="1237149"/>
    <lineage>
        <taxon>Bacteria</taxon>
        <taxon>Pseudomonadati</taxon>
        <taxon>Bacteroidota</taxon>
        <taxon>Cytophagia</taxon>
        <taxon>Cytophagales</taxon>
        <taxon>Fulvivirgaceae</taxon>
        <taxon>Fulvivirga</taxon>
    </lineage>
</organism>
<evidence type="ECO:0000256" key="6">
    <source>
        <dbReference type="SAM" id="Phobius"/>
    </source>
</evidence>
<evidence type="ECO:0000256" key="2">
    <source>
        <dbReference type="ARBA" id="ARBA00022448"/>
    </source>
</evidence>
<evidence type="ECO:0000256" key="5">
    <source>
        <dbReference type="ARBA" id="ARBA00023136"/>
    </source>
</evidence>
<dbReference type="Proteomes" id="UP000011135">
    <property type="component" value="Unassembled WGS sequence"/>
</dbReference>
<comment type="subcellular location">
    <subcellularLocation>
        <location evidence="1">Membrane</location>
        <topology evidence="1">Multi-pass membrane protein</topology>
    </subcellularLocation>
</comment>
<feature type="transmembrane region" description="Helical" evidence="6">
    <location>
        <begin position="77"/>
        <end position="95"/>
    </location>
</feature>
<keyword evidence="3 6" id="KW-0812">Transmembrane</keyword>
<dbReference type="PANTHER" id="PTHR42948">
    <property type="entry name" value="TRANSPORTER"/>
    <property type="match status" value="1"/>
</dbReference>
<dbReference type="InterPro" id="IPR037272">
    <property type="entry name" value="SNS_sf"/>
</dbReference>
<proteinExistence type="predicted"/>
<dbReference type="eggNOG" id="COG0733">
    <property type="taxonomic scope" value="Bacteria"/>
</dbReference>
<evidence type="ECO:0000313" key="7">
    <source>
        <dbReference type="EMBL" id="ELR73262.1"/>
    </source>
</evidence>
<reference evidence="7 8" key="1">
    <citation type="submission" date="2012-12" db="EMBL/GenBank/DDBJ databases">
        <title>Genome assembly of Fulvivirga imtechensis AK7.</title>
        <authorList>
            <person name="Nupur N."/>
            <person name="Khatri I."/>
            <person name="Kumar R."/>
            <person name="Subramanian S."/>
            <person name="Pinnaka A."/>
        </authorList>
    </citation>
    <scope>NUCLEOTIDE SEQUENCE [LARGE SCALE GENOMIC DNA]</scope>
    <source>
        <strain evidence="7 8">AK7</strain>
    </source>
</reference>
<dbReference type="PROSITE" id="PS50267">
    <property type="entry name" value="NA_NEUROTRAN_SYMP_3"/>
    <property type="match status" value="1"/>
</dbReference>
<accession>L8K1E9</accession>
<name>L8K1E9_9BACT</name>
<dbReference type="PANTHER" id="PTHR42948:SF1">
    <property type="entry name" value="TRANSPORTER"/>
    <property type="match status" value="1"/>
</dbReference>
<gene>
    <name evidence="7" type="ORF">C900_04773</name>
</gene>
<dbReference type="AlphaFoldDB" id="L8K1E9"/>